<accession>A0A0W0TVA6</accession>
<organism evidence="1 2">
    <name type="scientific">Legionella erythra</name>
    <dbReference type="NCBI Taxonomy" id="448"/>
    <lineage>
        <taxon>Bacteria</taxon>
        <taxon>Pseudomonadati</taxon>
        <taxon>Pseudomonadota</taxon>
        <taxon>Gammaproteobacteria</taxon>
        <taxon>Legionellales</taxon>
        <taxon>Legionellaceae</taxon>
        <taxon>Legionella</taxon>
    </lineage>
</organism>
<dbReference type="RefSeq" id="WP_058525658.1">
    <property type="nucleotide sequence ID" value="NZ_CAAAHY010000001.1"/>
</dbReference>
<evidence type="ECO:0000313" key="2">
    <source>
        <dbReference type="Proteomes" id="UP000054773"/>
    </source>
</evidence>
<gene>
    <name evidence="1" type="ORF">Lery_0487</name>
</gene>
<dbReference type="STRING" id="448.Lery_0487"/>
<sequence length="750" mass="86696">MNIIQKKELLRLWKQKIASAPTRRLEIKSELLELATLKTNDDIDKKYAAFLRRRRLLLSENHGQGFTWVPHLQWLWGLFSFFFPATWQPFPGSKIRQVLEEELTLPSFDVLGEHALVSQSPKAEALTSQCDFEKALLNNPRIALNDLNHALDQLSEATSQEALPSLFERLAMLKKYVDPLVYYRLLEKLYQHQPLSTLRYFYTLYQSDGKEMPDGHDFVEQHLWVKTVLDKFVKNSETAVYNVQILLIFLSAVPPAVIPKDLLPHLFLSKKEQPIDFFKELFELWADKPENTLSILTTVYGNHRSNLQAQIRDRLDTTTLQSRRLNSQFSVTKGDGTSYIKMLEDIHEYIKPVQHPLLKHLARQAAEQLLAIYYQTENVEKDAIWHDRHEGAETFRLIGKILEKPCIVPSNYKTYLNGLDPLSHAMDMIPASSYDFKHAERCAIEIISGAILSTEMAMINARYIRQHYGQVKNPSPFIISWILNRVKPFNPDAITGLTYILRDVAIYGPEDLPSHELTDFPYKPAELEKLIKEQLTTLALASEKRQANEENQASAALLNLLIQLINHPNVDPEMLNKAQNILAEFKVYLTQTLETVLSNHIRQRQKELCQWEKSTLGAFEIGDEEWDLEQVSKLKSDAIVAGYENQFLKEYRESQKAINVFAFVLENINKKDIHALRHAHAVLEDLQVYLTDNQYQEWEKQIVKLIHDCPRGATLQPLNKNRQHLLFGSPAKISTLSPDKQPEVKYENKL</sequence>
<dbReference type="EMBL" id="LNYA01000003">
    <property type="protein sequence ID" value="KTC99586.1"/>
    <property type="molecule type" value="Genomic_DNA"/>
</dbReference>
<name>A0A0W0TVA6_LEGER</name>
<dbReference type="OrthoDB" id="5637362at2"/>
<dbReference type="PATRIC" id="fig|448.7.peg.505"/>
<reference evidence="1 2" key="1">
    <citation type="submission" date="2015-11" db="EMBL/GenBank/DDBJ databases">
        <title>Genomic analysis of 38 Legionella species identifies large and diverse effector repertoires.</title>
        <authorList>
            <person name="Burstein D."/>
            <person name="Amaro F."/>
            <person name="Zusman T."/>
            <person name="Lifshitz Z."/>
            <person name="Cohen O."/>
            <person name="Gilbert J.A."/>
            <person name="Pupko T."/>
            <person name="Shuman H.A."/>
            <person name="Segal G."/>
        </authorList>
    </citation>
    <scope>NUCLEOTIDE SEQUENCE [LARGE SCALE GENOMIC DNA]</scope>
    <source>
        <strain evidence="1 2">SE-32A-C8</strain>
    </source>
</reference>
<keyword evidence="2" id="KW-1185">Reference proteome</keyword>
<dbReference type="Proteomes" id="UP000054773">
    <property type="component" value="Unassembled WGS sequence"/>
</dbReference>
<evidence type="ECO:0000313" key="1">
    <source>
        <dbReference type="EMBL" id="KTC99586.1"/>
    </source>
</evidence>
<protein>
    <submittedName>
        <fullName evidence="1">Uncharacterized protein</fullName>
    </submittedName>
</protein>
<comment type="caution">
    <text evidence="1">The sequence shown here is derived from an EMBL/GenBank/DDBJ whole genome shotgun (WGS) entry which is preliminary data.</text>
</comment>
<dbReference type="AlphaFoldDB" id="A0A0W0TVA6"/>
<proteinExistence type="predicted"/>